<dbReference type="GO" id="GO:0046872">
    <property type="term" value="F:metal ion binding"/>
    <property type="evidence" value="ECO:0007669"/>
    <property type="project" value="UniProtKB-KW"/>
</dbReference>
<proteinExistence type="inferred from homology"/>
<sequence>MIALIAIAGGMGAVARYWVDTWLKRLGFKGSWSTAVINVFGAIFLGAIISVDGDVLISAVLGTGFCGGFTTFSTASVETGRLLLDKRAGYAFAYVVVTCVLSVCGVLLGTSFGKVFS</sequence>
<evidence type="ECO:0000256" key="9">
    <source>
        <dbReference type="ARBA" id="ARBA00049940"/>
    </source>
</evidence>
<comment type="function">
    <text evidence="9 10">Fluoride-specific ion channel. Important for reducing fluoride concentration in the cell, thus reducing its toxicity.</text>
</comment>
<keyword evidence="6 10" id="KW-0407">Ion channel</keyword>
<protein>
    <recommendedName>
        <fullName evidence="10">Fluoride-specific ion channel FluC</fullName>
    </recommendedName>
</protein>
<comment type="catalytic activity">
    <reaction evidence="8">
        <text>fluoride(in) = fluoride(out)</text>
        <dbReference type="Rhea" id="RHEA:76159"/>
        <dbReference type="ChEBI" id="CHEBI:17051"/>
    </reaction>
    <physiologicalReaction direction="left-to-right" evidence="8">
        <dbReference type="Rhea" id="RHEA:76160"/>
    </physiologicalReaction>
</comment>
<keyword evidence="12" id="KW-1185">Reference proteome</keyword>
<evidence type="ECO:0000256" key="10">
    <source>
        <dbReference type="HAMAP-Rule" id="MF_00454"/>
    </source>
</evidence>
<evidence type="ECO:0000256" key="2">
    <source>
        <dbReference type="ARBA" id="ARBA00022475"/>
    </source>
</evidence>
<name>A0A6H2ELH5_9ACTO</name>
<accession>A0A6H2ELH5</accession>
<dbReference type="PANTHER" id="PTHR28259">
    <property type="entry name" value="FLUORIDE EXPORT PROTEIN 1-RELATED"/>
    <property type="match status" value="1"/>
</dbReference>
<dbReference type="RefSeq" id="WP_168917866.1">
    <property type="nucleotide sequence ID" value="NZ_CP050804.1"/>
</dbReference>
<dbReference type="Pfam" id="PF02537">
    <property type="entry name" value="CRCB"/>
    <property type="match status" value="1"/>
</dbReference>
<feature type="transmembrane region" description="Helical" evidence="10">
    <location>
        <begin position="31"/>
        <end position="49"/>
    </location>
</feature>
<keyword evidence="5 10" id="KW-0472">Membrane</keyword>
<evidence type="ECO:0000256" key="8">
    <source>
        <dbReference type="ARBA" id="ARBA00035585"/>
    </source>
</evidence>
<comment type="activity regulation">
    <text evidence="10">Na(+) is not transported, but it plays an essential structural role and its presence is essential for fluoride channel function.</text>
</comment>
<dbReference type="PANTHER" id="PTHR28259:SF1">
    <property type="entry name" value="FLUORIDE EXPORT PROTEIN 1-RELATED"/>
    <property type="match status" value="1"/>
</dbReference>
<feature type="binding site" evidence="10">
    <location>
        <position position="70"/>
    </location>
    <ligand>
        <name>Na(+)</name>
        <dbReference type="ChEBI" id="CHEBI:29101"/>
        <note>structural</note>
    </ligand>
</feature>
<dbReference type="InterPro" id="IPR003691">
    <property type="entry name" value="FluC"/>
</dbReference>
<comment type="similarity">
    <text evidence="7 10">Belongs to the fluoride channel Fluc/FEX (TC 1.A.43) family.</text>
</comment>
<dbReference type="GO" id="GO:0140114">
    <property type="term" value="P:cellular detoxification of fluoride"/>
    <property type="evidence" value="ECO:0007669"/>
    <property type="project" value="UniProtKB-UniRule"/>
</dbReference>
<keyword evidence="4 10" id="KW-1133">Transmembrane helix</keyword>
<dbReference type="HAMAP" id="MF_00454">
    <property type="entry name" value="FluC"/>
    <property type="match status" value="1"/>
</dbReference>
<keyword evidence="10" id="KW-0813">Transport</keyword>
<dbReference type="GO" id="GO:0005886">
    <property type="term" value="C:plasma membrane"/>
    <property type="evidence" value="ECO:0007669"/>
    <property type="project" value="UniProtKB-SubCell"/>
</dbReference>
<feature type="binding site" evidence="10">
    <location>
        <position position="67"/>
    </location>
    <ligand>
        <name>Na(+)</name>
        <dbReference type="ChEBI" id="CHEBI:29101"/>
        <note>structural</note>
    </ligand>
</feature>
<keyword evidence="10" id="KW-0406">Ion transport</keyword>
<evidence type="ECO:0000256" key="1">
    <source>
        <dbReference type="ARBA" id="ARBA00004651"/>
    </source>
</evidence>
<organism evidence="11 12">
    <name type="scientific">Arcanobacterium buesumense</name>
    <dbReference type="NCBI Taxonomy" id="2722751"/>
    <lineage>
        <taxon>Bacteria</taxon>
        <taxon>Bacillati</taxon>
        <taxon>Actinomycetota</taxon>
        <taxon>Actinomycetes</taxon>
        <taxon>Actinomycetales</taxon>
        <taxon>Actinomycetaceae</taxon>
        <taxon>Arcanobacterium</taxon>
    </lineage>
</organism>
<keyword evidence="10" id="KW-0915">Sodium</keyword>
<dbReference type="KEGG" id="arca:HC352_05020"/>
<comment type="subcellular location">
    <subcellularLocation>
        <location evidence="1 10">Cell membrane</location>
        <topology evidence="1 10">Multi-pass membrane protein</topology>
    </subcellularLocation>
</comment>
<evidence type="ECO:0000256" key="7">
    <source>
        <dbReference type="ARBA" id="ARBA00035120"/>
    </source>
</evidence>
<evidence type="ECO:0000256" key="4">
    <source>
        <dbReference type="ARBA" id="ARBA00022989"/>
    </source>
</evidence>
<feature type="transmembrane region" description="Helical" evidence="10">
    <location>
        <begin position="56"/>
        <end position="77"/>
    </location>
</feature>
<evidence type="ECO:0000256" key="3">
    <source>
        <dbReference type="ARBA" id="ARBA00022692"/>
    </source>
</evidence>
<keyword evidence="10" id="KW-0479">Metal-binding</keyword>
<evidence type="ECO:0000313" key="12">
    <source>
        <dbReference type="Proteomes" id="UP000502298"/>
    </source>
</evidence>
<evidence type="ECO:0000313" key="11">
    <source>
        <dbReference type="EMBL" id="QJC21927.1"/>
    </source>
</evidence>
<dbReference type="EMBL" id="CP050804">
    <property type="protein sequence ID" value="QJC21927.1"/>
    <property type="molecule type" value="Genomic_DNA"/>
</dbReference>
<dbReference type="Proteomes" id="UP000502298">
    <property type="component" value="Chromosome"/>
</dbReference>
<reference evidence="11 12" key="1">
    <citation type="submission" date="2020-03" db="EMBL/GenBank/DDBJ databases">
        <title>Complete genome of Arcanobacterium buesumensis sp. nov. strain 2701.</title>
        <authorList>
            <person name="Borowiak M."/>
            <person name="Alssahen M."/>
            <person name="Laemmler C."/>
            <person name="Malorny B."/>
            <person name="Hassan A."/>
            <person name="Prenger-Berninghoff E."/>
            <person name="Ploetz M."/>
            <person name="Abdulmawjood A."/>
        </authorList>
    </citation>
    <scope>NUCLEOTIDE SEQUENCE [LARGE SCALE GENOMIC DNA]</scope>
    <source>
        <strain evidence="11 12">2701</strain>
    </source>
</reference>
<keyword evidence="2 10" id="KW-1003">Cell membrane</keyword>
<keyword evidence="3 10" id="KW-0812">Transmembrane</keyword>
<evidence type="ECO:0000256" key="5">
    <source>
        <dbReference type="ARBA" id="ARBA00023136"/>
    </source>
</evidence>
<feature type="transmembrane region" description="Helical" evidence="10">
    <location>
        <begin position="89"/>
        <end position="112"/>
    </location>
</feature>
<dbReference type="GO" id="GO:0062054">
    <property type="term" value="F:fluoride channel activity"/>
    <property type="evidence" value="ECO:0007669"/>
    <property type="project" value="UniProtKB-UniRule"/>
</dbReference>
<dbReference type="AlphaFoldDB" id="A0A6H2ELH5"/>
<gene>
    <name evidence="10" type="primary">fluC</name>
    <name evidence="10" type="synonym">crcB</name>
    <name evidence="11" type="ORF">HC352_05020</name>
</gene>
<evidence type="ECO:0000256" key="6">
    <source>
        <dbReference type="ARBA" id="ARBA00023303"/>
    </source>
</evidence>